<evidence type="ECO:0000313" key="2">
    <source>
        <dbReference type="Proteomes" id="UP000239772"/>
    </source>
</evidence>
<keyword evidence="2" id="KW-1185">Reference proteome</keyword>
<proteinExistence type="predicted"/>
<evidence type="ECO:0000313" key="1">
    <source>
        <dbReference type="EMBL" id="PSC02692.1"/>
    </source>
</evidence>
<dbReference type="AlphaFoldDB" id="A0A2T1HM23"/>
<dbReference type="EMBL" id="PVZS01000041">
    <property type="protein sequence ID" value="PSC02692.1"/>
    <property type="molecule type" value="Genomic_DNA"/>
</dbReference>
<dbReference type="Proteomes" id="UP000239772">
    <property type="component" value="Unassembled WGS sequence"/>
</dbReference>
<organism evidence="1 2">
    <name type="scientific">Alsobacter soli</name>
    <dbReference type="NCBI Taxonomy" id="2109933"/>
    <lineage>
        <taxon>Bacteria</taxon>
        <taxon>Pseudomonadati</taxon>
        <taxon>Pseudomonadota</taxon>
        <taxon>Alphaproteobacteria</taxon>
        <taxon>Hyphomicrobiales</taxon>
        <taxon>Alsobacteraceae</taxon>
        <taxon>Alsobacter</taxon>
    </lineage>
</organism>
<reference evidence="2" key="1">
    <citation type="submission" date="2018-03" db="EMBL/GenBank/DDBJ databases">
        <authorList>
            <person name="Sun L."/>
            <person name="Liu H."/>
            <person name="Chen W."/>
            <person name="Huang K."/>
            <person name="Liu W."/>
            <person name="Gao X."/>
        </authorList>
    </citation>
    <scope>NUCLEOTIDE SEQUENCE [LARGE SCALE GENOMIC DNA]</scope>
    <source>
        <strain evidence="2">SH9</strain>
    </source>
</reference>
<name>A0A2T1HM23_9HYPH</name>
<protein>
    <submittedName>
        <fullName evidence="1">Uncharacterized protein</fullName>
    </submittedName>
</protein>
<comment type="caution">
    <text evidence="1">The sequence shown here is derived from an EMBL/GenBank/DDBJ whole genome shotgun (WGS) entry which is preliminary data.</text>
</comment>
<sequence length="132" mass="14774">MMAPALPSRVPALVRMLATDHDGELVNAARALRRTLNSAGMDLNDLAERLAALSATEPEPEPEACLKFGEWLDLEQQDRIAHLRNIEASPLLTTWERQFVIGVQVHLWRDRPLTIKQTTALQNVFAKIRGLA</sequence>
<gene>
    <name evidence="1" type="ORF">SLNSH_22795</name>
</gene>
<accession>A0A2T1HM23</accession>